<keyword evidence="9 10" id="KW-0456">Lyase</keyword>
<evidence type="ECO:0000256" key="3">
    <source>
        <dbReference type="ARBA" id="ARBA00022617"/>
    </source>
</evidence>
<dbReference type="PANTHER" id="PTHR12743:SF3">
    <property type="entry name" value="HOLOCYTOCHROME-C SYNTHASE"/>
    <property type="match status" value="1"/>
</dbReference>
<keyword evidence="5 10" id="KW-0999">Mitochondrion inner membrane</keyword>
<dbReference type="EC" id="4.4.1.17" evidence="10"/>
<evidence type="ECO:0000256" key="11">
    <source>
        <dbReference type="SAM" id="MobiDB-lite"/>
    </source>
</evidence>
<evidence type="ECO:0000313" key="13">
    <source>
        <dbReference type="Proteomes" id="UP000238274"/>
    </source>
</evidence>
<evidence type="ECO:0000256" key="2">
    <source>
        <dbReference type="ARBA" id="ARBA00007255"/>
    </source>
</evidence>
<protein>
    <recommendedName>
        <fullName evidence="10">Holocytochrome c-type synthase</fullName>
        <ecNumber evidence="10">4.4.1.17</ecNumber>
    </recommendedName>
</protein>
<dbReference type="Proteomes" id="UP000238274">
    <property type="component" value="Unassembled WGS sequence"/>
</dbReference>
<dbReference type="GO" id="GO:0005743">
    <property type="term" value="C:mitochondrial inner membrane"/>
    <property type="evidence" value="ECO:0007669"/>
    <property type="project" value="UniProtKB-SubCell"/>
</dbReference>
<dbReference type="Pfam" id="PF01265">
    <property type="entry name" value="Cyto_heme_lyase"/>
    <property type="match status" value="1"/>
</dbReference>
<comment type="subcellular location">
    <subcellularLocation>
        <location evidence="1 10">Mitochondrion inner membrane</location>
    </subcellularLocation>
</comment>
<dbReference type="VEuPathDB" id="FungiDB:PSHT_07131"/>
<comment type="caution">
    <text evidence="12">The sequence shown here is derived from an EMBL/GenBank/DDBJ whole genome shotgun (WGS) entry which is preliminary data.</text>
</comment>
<reference evidence="13" key="2">
    <citation type="journal article" date="2018" name="BMC Genomics">
        <title>Genomic insights into host adaptation between the wheat stripe rust pathogen (Puccinia striiformis f. sp. tritici) and the barley stripe rust pathogen (Puccinia striiformis f. sp. hordei).</title>
        <authorList>
            <person name="Xia C."/>
            <person name="Wang M."/>
            <person name="Yin C."/>
            <person name="Cornejo O.E."/>
            <person name="Hulbert S.H."/>
            <person name="Chen X."/>
        </authorList>
    </citation>
    <scope>NUCLEOTIDE SEQUENCE [LARGE SCALE GENOMIC DNA]</scope>
    <source>
        <strain evidence="13">93TX-2</strain>
    </source>
</reference>
<name>A0A2S4W0E6_9BASI</name>
<feature type="compositionally biased region" description="Low complexity" evidence="11">
    <location>
        <begin position="27"/>
        <end position="42"/>
    </location>
</feature>
<keyword evidence="7 10" id="KW-0496">Mitochondrion</keyword>
<dbReference type="InterPro" id="IPR000511">
    <property type="entry name" value="Holocyt_c/c1_synthase"/>
</dbReference>
<dbReference type="EMBL" id="PKSM01000086">
    <property type="protein sequence ID" value="POW15218.1"/>
    <property type="molecule type" value="Genomic_DNA"/>
</dbReference>
<dbReference type="VEuPathDB" id="FungiDB:PSTT_10464"/>
<reference evidence="12 13" key="1">
    <citation type="submission" date="2017-12" db="EMBL/GenBank/DDBJ databases">
        <title>Gene loss provides genomic basis for host adaptation in cereal stripe rust fungi.</title>
        <authorList>
            <person name="Xia C."/>
        </authorList>
    </citation>
    <scope>NUCLEOTIDE SEQUENCE [LARGE SCALE GENOMIC DNA]</scope>
    <source>
        <strain evidence="12 13">93TX-2</strain>
    </source>
</reference>
<feature type="region of interest" description="Disordered" evidence="11">
    <location>
        <begin position="219"/>
        <end position="242"/>
    </location>
</feature>
<feature type="compositionally biased region" description="Low complexity" evidence="11">
    <location>
        <begin position="63"/>
        <end position="88"/>
    </location>
</feature>
<keyword evidence="6 10" id="KW-0408">Iron</keyword>
<proteinExistence type="inferred from homology"/>
<dbReference type="GO" id="GO:0004408">
    <property type="term" value="F:holocytochrome-c synthase activity"/>
    <property type="evidence" value="ECO:0007669"/>
    <property type="project" value="UniProtKB-EC"/>
</dbReference>
<dbReference type="OrthoDB" id="4243at2759"/>
<keyword evidence="13" id="KW-1185">Reference proteome</keyword>
<keyword evidence="3 10" id="KW-0349">Heme</keyword>
<evidence type="ECO:0000256" key="8">
    <source>
        <dbReference type="ARBA" id="ARBA00023136"/>
    </source>
</evidence>
<dbReference type="PANTHER" id="PTHR12743">
    <property type="entry name" value="CYTOCHROME C1 HEME LYASE"/>
    <property type="match status" value="1"/>
</dbReference>
<comment type="catalytic activity">
    <reaction evidence="10">
        <text>holo-[cytochrome c] = apo-[cytochrome c] + heme b</text>
        <dbReference type="Rhea" id="RHEA:22648"/>
        <dbReference type="Rhea" id="RHEA-COMP:10725"/>
        <dbReference type="Rhea" id="RHEA-COMP:10726"/>
        <dbReference type="ChEBI" id="CHEBI:29950"/>
        <dbReference type="ChEBI" id="CHEBI:60344"/>
        <dbReference type="ChEBI" id="CHEBI:83739"/>
        <dbReference type="EC" id="4.4.1.17"/>
    </reaction>
</comment>
<accession>A0A2S4W0E6</accession>
<evidence type="ECO:0000256" key="7">
    <source>
        <dbReference type="ARBA" id="ARBA00023128"/>
    </source>
</evidence>
<evidence type="ECO:0000256" key="6">
    <source>
        <dbReference type="ARBA" id="ARBA00023004"/>
    </source>
</evidence>
<dbReference type="PROSITE" id="PS00822">
    <property type="entry name" value="CYTO_HEME_LYASE_2"/>
    <property type="match status" value="1"/>
</dbReference>
<evidence type="ECO:0000256" key="1">
    <source>
        <dbReference type="ARBA" id="ARBA00004273"/>
    </source>
</evidence>
<evidence type="ECO:0000256" key="5">
    <source>
        <dbReference type="ARBA" id="ARBA00022792"/>
    </source>
</evidence>
<evidence type="ECO:0000256" key="10">
    <source>
        <dbReference type="RuleBase" id="RU363130"/>
    </source>
</evidence>
<comment type="function">
    <text evidence="10">Lyase that catalyzes the covalent linking of the heme group to the cytochrome C apoprotein to produce the mature functional cytochrome.</text>
</comment>
<organism evidence="12 13">
    <name type="scientific">Puccinia striiformis</name>
    <dbReference type="NCBI Taxonomy" id="27350"/>
    <lineage>
        <taxon>Eukaryota</taxon>
        <taxon>Fungi</taxon>
        <taxon>Dikarya</taxon>
        <taxon>Basidiomycota</taxon>
        <taxon>Pucciniomycotina</taxon>
        <taxon>Pucciniomycetes</taxon>
        <taxon>Pucciniales</taxon>
        <taxon>Pucciniaceae</taxon>
        <taxon>Puccinia</taxon>
    </lineage>
</organism>
<dbReference type="AlphaFoldDB" id="A0A2S4W0E6"/>
<evidence type="ECO:0000256" key="4">
    <source>
        <dbReference type="ARBA" id="ARBA00022723"/>
    </source>
</evidence>
<keyword evidence="4 10" id="KW-0479">Metal-binding</keyword>
<comment type="similarity">
    <text evidence="2 10">Belongs to the cytochrome c-type heme lyase family.</text>
</comment>
<sequence>MGNSQSMPQHQEDSSSKLSQCPVHQLNNEQQTTTKINKNNNIPELAQAPSPGQRTKLSLDRTLSSIPLPSKSGSSSSSGSSGESSNISACPINHQTREINQQQNKEKETWVYPSPQQFYNALVRKGWETPEEAIPIMVDIHNWMNEALNFKADLMNYLLKLDFNILLSKIFPNLYNHIEPFDRHDWSIRHVRPAIDDFDSLVVRLKEWARVKNKSWFTNTNTTTTSTSPHSNINSTSINLLG</sequence>
<keyword evidence="8 10" id="KW-0472">Membrane</keyword>
<evidence type="ECO:0000256" key="9">
    <source>
        <dbReference type="ARBA" id="ARBA00023239"/>
    </source>
</evidence>
<reference evidence="13" key="3">
    <citation type="journal article" date="2018" name="Mol. Plant Microbe Interact.">
        <title>Genome sequence resources for the wheat stripe rust pathogen (Puccinia striiformis f. sp. tritici) and the barley stripe rust pathogen (Puccinia striiformis f. sp. hordei).</title>
        <authorList>
            <person name="Xia C."/>
            <person name="Wang M."/>
            <person name="Yin C."/>
            <person name="Cornejo O.E."/>
            <person name="Hulbert S.H."/>
            <person name="Chen X."/>
        </authorList>
    </citation>
    <scope>NUCLEOTIDE SEQUENCE [LARGE SCALE GENOMIC DNA]</scope>
    <source>
        <strain evidence="13">93TX-2</strain>
    </source>
</reference>
<dbReference type="GO" id="GO:0046872">
    <property type="term" value="F:metal ion binding"/>
    <property type="evidence" value="ECO:0007669"/>
    <property type="project" value="UniProtKB-KW"/>
</dbReference>
<gene>
    <name evidence="12" type="ORF">PSHT_07131</name>
</gene>
<evidence type="ECO:0000313" key="12">
    <source>
        <dbReference type="EMBL" id="POW15218.1"/>
    </source>
</evidence>
<feature type="region of interest" description="Disordered" evidence="11">
    <location>
        <begin position="1"/>
        <end position="89"/>
    </location>
</feature>